<dbReference type="GO" id="GO:0016020">
    <property type="term" value="C:membrane"/>
    <property type="evidence" value="ECO:0007669"/>
    <property type="project" value="GOC"/>
</dbReference>
<dbReference type="SUPFAM" id="SSF56300">
    <property type="entry name" value="Metallo-dependent phosphatases"/>
    <property type="match status" value="1"/>
</dbReference>
<feature type="domain" description="Calcineurin-like phosphoesterase" evidence="3">
    <location>
        <begin position="44"/>
        <end position="222"/>
    </location>
</feature>
<dbReference type="PANTHER" id="PTHR31302:SF31">
    <property type="entry name" value="PHOSPHODIESTERASE YAEI"/>
    <property type="match status" value="1"/>
</dbReference>
<dbReference type="KEGG" id="acht:bsdcttw_29220"/>
<reference evidence="4 5" key="1">
    <citation type="submission" date="2020-08" db="EMBL/GenBank/DDBJ databases">
        <title>Draft genome sequencing of an Anaerocolumna strain isolated from anoxic soil subjected to BSD treatment.</title>
        <authorList>
            <person name="Uek A."/>
            <person name="Tonouchi A."/>
        </authorList>
    </citation>
    <scope>NUCLEOTIDE SEQUENCE [LARGE SCALE GENOMIC DNA]</scope>
    <source>
        <strain evidence="4 5">CTTW</strain>
    </source>
</reference>
<dbReference type="Pfam" id="PF00149">
    <property type="entry name" value="Metallophos"/>
    <property type="match status" value="1"/>
</dbReference>
<dbReference type="GO" id="GO:0046872">
    <property type="term" value="F:metal ion binding"/>
    <property type="evidence" value="ECO:0007669"/>
    <property type="project" value="UniProtKB-KW"/>
</dbReference>
<evidence type="ECO:0000259" key="3">
    <source>
        <dbReference type="Pfam" id="PF00149"/>
    </source>
</evidence>
<evidence type="ECO:0000313" key="5">
    <source>
        <dbReference type="Proteomes" id="UP000515703"/>
    </source>
</evidence>
<keyword evidence="5" id="KW-1185">Reference proteome</keyword>
<dbReference type="EMBL" id="AP023368">
    <property type="protein sequence ID" value="BCJ99881.1"/>
    <property type="molecule type" value="Genomic_DNA"/>
</dbReference>
<dbReference type="GO" id="GO:0009245">
    <property type="term" value="P:lipid A biosynthetic process"/>
    <property type="evidence" value="ECO:0007669"/>
    <property type="project" value="TreeGrafter"/>
</dbReference>
<reference evidence="4 5" key="2">
    <citation type="submission" date="2020-08" db="EMBL/GenBank/DDBJ databases">
        <authorList>
            <person name="Ueki A."/>
            <person name="Tonouchi A."/>
        </authorList>
    </citation>
    <scope>NUCLEOTIDE SEQUENCE [LARGE SCALE GENOMIC DNA]</scope>
    <source>
        <strain evidence="4 5">CTTW</strain>
    </source>
</reference>
<gene>
    <name evidence="4" type="ORF">bsdcttw_29220</name>
</gene>
<dbReference type="GO" id="GO:0008758">
    <property type="term" value="F:UDP-2,3-diacylglucosamine hydrolase activity"/>
    <property type="evidence" value="ECO:0007669"/>
    <property type="project" value="TreeGrafter"/>
</dbReference>
<name>A0A7I8DRJ9_9FIRM</name>
<dbReference type="Gene3D" id="3.60.21.10">
    <property type="match status" value="1"/>
</dbReference>
<organism evidence="4 5">
    <name type="scientific">Anaerocolumna chitinilytica</name>
    <dbReference type="NCBI Taxonomy" id="1727145"/>
    <lineage>
        <taxon>Bacteria</taxon>
        <taxon>Bacillati</taxon>
        <taxon>Bacillota</taxon>
        <taxon>Clostridia</taxon>
        <taxon>Lachnospirales</taxon>
        <taxon>Lachnospiraceae</taxon>
        <taxon>Anaerocolumna</taxon>
    </lineage>
</organism>
<dbReference type="InterPro" id="IPR051158">
    <property type="entry name" value="Metallophosphoesterase_sf"/>
</dbReference>
<dbReference type="AlphaFoldDB" id="A0A7I8DRJ9"/>
<proteinExistence type="predicted"/>
<keyword evidence="1" id="KW-0479">Metal-binding</keyword>
<dbReference type="InterPro" id="IPR004843">
    <property type="entry name" value="Calcineurin-like_PHP"/>
</dbReference>
<evidence type="ECO:0000256" key="2">
    <source>
        <dbReference type="ARBA" id="ARBA00022801"/>
    </source>
</evidence>
<evidence type="ECO:0000256" key="1">
    <source>
        <dbReference type="ARBA" id="ARBA00022723"/>
    </source>
</evidence>
<keyword evidence="2" id="KW-0378">Hydrolase</keyword>
<dbReference type="PANTHER" id="PTHR31302">
    <property type="entry name" value="TRANSMEMBRANE PROTEIN WITH METALLOPHOSPHOESTERASE DOMAIN-RELATED"/>
    <property type="match status" value="1"/>
</dbReference>
<dbReference type="InterPro" id="IPR029052">
    <property type="entry name" value="Metallo-depent_PP-like"/>
</dbReference>
<accession>A0A7I8DRJ9</accession>
<dbReference type="RefSeq" id="WP_185255608.1">
    <property type="nucleotide sequence ID" value="NZ_AP023368.1"/>
</dbReference>
<evidence type="ECO:0000313" key="4">
    <source>
        <dbReference type="EMBL" id="BCJ99881.1"/>
    </source>
</evidence>
<dbReference type="Proteomes" id="UP000515703">
    <property type="component" value="Chromosome"/>
</dbReference>
<protein>
    <submittedName>
        <fullName evidence="4">Phosphoesterase</fullName>
    </submittedName>
</protein>
<sequence length="285" mass="32372">MIKIIGALLLLLLLIEYIRNLKPQITRITVESDRLGEAFDGLTMVVLADLHNYSYGKENEVLIKQIDSIKPDIVLIAGDMLVRKAPKKYETAYRLLKVLSRKYPIYYGMGNHEQSLACEREEYAALFKNYADKLTKDGIVLLDNESITLKRKKSTLKITGLSIEKPYYGKSRIPKMPGDYIENLVGKCESECYNILIAHNPAYFENYVAYGADLILAGHVHGGIIRIPFLGGMLSPQYRFFPKYDAGRFSEKGSTMLISRGLGLHTLKFRIGNRPELMTVVIKRK</sequence>